<feature type="compositionally biased region" description="Polar residues" evidence="1">
    <location>
        <begin position="482"/>
        <end position="491"/>
    </location>
</feature>
<feature type="compositionally biased region" description="Basic and acidic residues" evidence="1">
    <location>
        <begin position="256"/>
        <end position="270"/>
    </location>
</feature>
<dbReference type="InterPro" id="IPR013809">
    <property type="entry name" value="ENTH"/>
</dbReference>
<dbReference type="GO" id="GO:0006897">
    <property type="term" value="P:endocytosis"/>
    <property type="evidence" value="ECO:0007669"/>
    <property type="project" value="TreeGrafter"/>
</dbReference>
<dbReference type="GO" id="GO:0005768">
    <property type="term" value="C:endosome"/>
    <property type="evidence" value="ECO:0007669"/>
    <property type="project" value="TreeGrafter"/>
</dbReference>
<feature type="compositionally biased region" description="Polar residues" evidence="1">
    <location>
        <begin position="523"/>
        <end position="538"/>
    </location>
</feature>
<dbReference type="PROSITE" id="PS50942">
    <property type="entry name" value="ENTH"/>
    <property type="match status" value="1"/>
</dbReference>
<accession>A0A2B7Z8U7</accession>
<feature type="compositionally biased region" description="Basic and acidic residues" evidence="1">
    <location>
        <begin position="221"/>
        <end position="230"/>
    </location>
</feature>
<gene>
    <name evidence="3" type="ORF">GX50_07234</name>
</gene>
<feature type="compositionally biased region" description="Polar residues" evidence="1">
    <location>
        <begin position="348"/>
        <end position="359"/>
    </location>
</feature>
<comment type="caution">
    <text evidence="3">The sequence shown here is derived from an EMBL/GenBank/DDBJ whole genome shotgun (WGS) entry which is preliminary data.</text>
</comment>
<keyword evidence="4" id="KW-1185">Reference proteome</keyword>
<reference evidence="3 4" key="1">
    <citation type="submission" date="2017-10" db="EMBL/GenBank/DDBJ databases">
        <title>Comparative genomics in systemic dimorphic fungi from Ajellomycetaceae.</title>
        <authorList>
            <person name="Munoz J.F."/>
            <person name="Mcewen J.G."/>
            <person name="Clay O.K."/>
            <person name="Cuomo C.A."/>
        </authorList>
    </citation>
    <scope>NUCLEOTIDE SEQUENCE [LARGE SCALE GENOMIC DNA]</scope>
    <source>
        <strain evidence="3 4">UAMH4076</strain>
    </source>
</reference>
<dbReference type="Gene3D" id="1.25.40.90">
    <property type="match status" value="1"/>
</dbReference>
<dbReference type="Pfam" id="PF01417">
    <property type="entry name" value="ENTH"/>
    <property type="match status" value="1"/>
</dbReference>
<evidence type="ECO:0000313" key="3">
    <source>
        <dbReference type="EMBL" id="PGH30015.1"/>
    </source>
</evidence>
<dbReference type="GO" id="GO:0030125">
    <property type="term" value="C:clathrin vesicle coat"/>
    <property type="evidence" value="ECO:0007669"/>
    <property type="project" value="TreeGrafter"/>
</dbReference>
<dbReference type="EMBL" id="PDND01000197">
    <property type="protein sequence ID" value="PGH30015.1"/>
    <property type="molecule type" value="Genomic_DNA"/>
</dbReference>
<feature type="domain" description="ENTH" evidence="2">
    <location>
        <begin position="27"/>
        <end position="160"/>
    </location>
</feature>
<feature type="compositionally biased region" description="Low complexity" evidence="1">
    <location>
        <begin position="323"/>
        <end position="341"/>
    </location>
</feature>
<feature type="compositionally biased region" description="Low complexity" evidence="1">
    <location>
        <begin position="455"/>
        <end position="466"/>
    </location>
</feature>
<dbReference type="FunFam" id="1.25.40.90:FF:000006">
    <property type="entry name" value="Clathrin interactor 1"/>
    <property type="match status" value="1"/>
</dbReference>
<dbReference type="GO" id="GO:0005886">
    <property type="term" value="C:plasma membrane"/>
    <property type="evidence" value="ECO:0007669"/>
    <property type="project" value="TreeGrafter"/>
</dbReference>
<dbReference type="PANTHER" id="PTHR12276:SF45">
    <property type="entry name" value="CLATHRIN INTERACTOR 1"/>
    <property type="match status" value="1"/>
</dbReference>
<dbReference type="SMART" id="SM00273">
    <property type="entry name" value="ENTH"/>
    <property type="match status" value="1"/>
</dbReference>
<sequence>MDFNSLKDQVSNLSLYDLKAGVRKVQNAVMNYTEMEAKVREATNNEPWGASSTLMQEIANATHSYQLLNEIMPMIYKRFTEKTAEEWRQIYKALQLLEFLVKNGSERVIDDARSHVSLLRMLRQFHYIDQNGKDQGINVRNRAQELAKLLSDVDAIRTERKKARANRNKFGGIEGGMGLSSFGGGSRQSGFGSEDAAYGGYSGGVYGDGGGFGGSTGGYEDSGKRNNRFEEYDEGDDIPAAPSSLHRPNTTSAAPARRETKKPEPAKEPEALFSYNSDEPTSGPSISTSSNPLFSVSENPAAGTQKNKIIAQNNADDDDFDDFQSAPSSAQAAPSRPQFSSIPHPTLAATTTPSVTQYAAPTPVSGIQGANLNGLVGFTSPSPSSNVSAASTQSLSLSGIGRSASMQSQQQPKPAGYQAAQPNYFTSVPAPQLQTSSQNQAKTPVSSLTHSMSGTTKPAASATTKASGDVFGSLWSAASTNAGIRTANSPQPKGPNLASMAKEKTSASIWGAPAAAAASNPSMGNNKPPATQPQSSGNGLDGLFG</sequence>
<evidence type="ECO:0000256" key="1">
    <source>
        <dbReference type="SAM" id="MobiDB-lite"/>
    </source>
</evidence>
<dbReference type="VEuPathDB" id="FungiDB:EMCG_04236"/>
<dbReference type="GO" id="GO:0006895">
    <property type="term" value="P:Golgi to endosome transport"/>
    <property type="evidence" value="ECO:0007669"/>
    <property type="project" value="TreeGrafter"/>
</dbReference>
<dbReference type="GO" id="GO:0030276">
    <property type="term" value="F:clathrin binding"/>
    <property type="evidence" value="ECO:0007669"/>
    <property type="project" value="TreeGrafter"/>
</dbReference>
<feature type="compositionally biased region" description="Polar residues" evidence="1">
    <location>
        <begin position="432"/>
        <end position="454"/>
    </location>
</feature>
<feature type="compositionally biased region" description="Low complexity" evidence="1">
    <location>
        <begin position="379"/>
        <end position="396"/>
    </location>
</feature>
<dbReference type="GO" id="GO:0005829">
    <property type="term" value="C:cytosol"/>
    <property type="evidence" value="ECO:0007669"/>
    <property type="project" value="GOC"/>
</dbReference>
<dbReference type="AlphaFoldDB" id="A0A2B7Z8U7"/>
<evidence type="ECO:0000259" key="2">
    <source>
        <dbReference type="PROSITE" id="PS50942"/>
    </source>
</evidence>
<feature type="compositionally biased region" description="Low complexity" evidence="1">
    <location>
        <begin position="506"/>
        <end position="522"/>
    </location>
</feature>
<dbReference type="STRING" id="73230.A0A2B7Z8U7"/>
<feature type="region of interest" description="Disordered" evidence="1">
    <location>
        <begin position="216"/>
        <end position="466"/>
    </location>
</feature>
<dbReference type="Proteomes" id="UP000226031">
    <property type="component" value="Unassembled WGS sequence"/>
</dbReference>
<dbReference type="GO" id="GO:0005543">
    <property type="term" value="F:phospholipid binding"/>
    <property type="evidence" value="ECO:0007669"/>
    <property type="project" value="TreeGrafter"/>
</dbReference>
<protein>
    <recommendedName>
        <fullName evidence="2">ENTH domain-containing protein</fullName>
    </recommendedName>
</protein>
<proteinExistence type="predicted"/>
<name>A0A2B7Z8U7_9EURO</name>
<feature type="region of interest" description="Disordered" evidence="1">
    <location>
        <begin position="482"/>
        <end position="545"/>
    </location>
</feature>
<dbReference type="SUPFAM" id="SSF48464">
    <property type="entry name" value="ENTH/VHS domain"/>
    <property type="match status" value="1"/>
</dbReference>
<feature type="compositionally biased region" description="Polar residues" evidence="1">
    <location>
        <begin position="274"/>
        <end position="307"/>
    </location>
</feature>
<dbReference type="InterPro" id="IPR008942">
    <property type="entry name" value="ENTH_VHS"/>
</dbReference>
<evidence type="ECO:0000313" key="4">
    <source>
        <dbReference type="Proteomes" id="UP000226031"/>
    </source>
</evidence>
<organism evidence="3 4">
    <name type="scientific">[Emmonsia] crescens</name>
    <dbReference type="NCBI Taxonomy" id="73230"/>
    <lineage>
        <taxon>Eukaryota</taxon>
        <taxon>Fungi</taxon>
        <taxon>Dikarya</taxon>
        <taxon>Ascomycota</taxon>
        <taxon>Pezizomycotina</taxon>
        <taxon>Eurotiomycetes</taxon>
        <taxon>Eurotiomycetidae</taxon>
        <taxon>Onygenales</taxon>
        <taxon>Ajellomycetaceae</taxon>
        <taxon>Emergomyces</taxon>
    </lineage>
</organism>
<dbReference type="CDD" id="cd16992">
    <property type="entry name" value="ENTH_Ent3"/>
    <property type="match status" value="1"/>
</dbReference>
<dbReference type="PANTHER" id="PTHR12276">
    <property type="entry name" value="EPSIN/ENT-RELATED"/>
    <property type="match status" value="1"/>
</dbReference>